<keyword evidence="4" id="KW-1185">Reference proteome</keyword>
<keyword evidence="1" id="KW-0175">Coiled coil</keyword>
<evidence type="ECO:0000256" key="2">
    <source>
        <dbReference type="SAM" id="MobiDB-lite"/>
    </source>
</evidence>
<comment type="caution">
    <text evidence="3">The sequence shown here is derived from an EMBL/GenBank/DDBJ whole genome shotgun (WGS) entry which is preliminary data.</text>
</comment>
<feature type="region of interest" description="Disordered" evidence="2">
    <location>
        <begin position="427"/>
        <end position="488"/>
    </location>
</feature>
<feature type="compositionally biased region" description="Gly residues" evidence="2">
    <location>
        <begin position="444"/>
        <end position="454"/>
    </location>
</feature>
<evidence type="ECO:0000313" key="3">
    <source>
        <dbReference type="EMBL" id="CAK0831860.1"/>
    </source>
</evidence>
<feature type="non-terminal residue" evidence="3">
    <location>
        <position position="590"/>
    </location>
</feature>
<feature type="region of interest" description="Disordered" evidence="2">
    <location>
        <begin position="118"/>
        <end position="262"/>
    </location>
</feature>
<feature type="coiled-coil region" evidence="1">
    <location>
        <begin position="514"/>
        <end position="559"/>
    </location>
</feature>
<gene>
    <name evidence="3" type="ORF">PCOR1329_LOCUS30090</name>
</gene>
<evidence type="ECO:0000256" key="1">
    <source>
        <dbReference type="SAM" id="Coils"/>
    </source>
</evidence>
<reference evidence="3" key="1">
    <citation type="submission" date="2023-10" db="EMBL/GenBank/DDBJ databases">
        <authorList>
            <person name="Chen Y."/>
            <person name="Shah S."/>
            <person name="Dougan E. K."/>
            <person name="Thang M."/>
            <person name="Chan C."/>
        </authorList>
    </citation>
    <scope>NUCLEOTIDE SEQUENCE [LARGE SCALE GENOMIC DNA]</scope>
</reference>
<proteinExistence type="predicted"/>
<protein>
    <submittedName>
        <fullName evidence="3">Uncharacterized protein</fullName>
    </submittedName>
</protein>
<feature type="compositionally biased region" description="Acidic residues" evidence="2">
    <location>
        <begin position="221"/>
        <end position="244"/>
    </location>
</feature>
<sequence length="590" mass="61595">MAAVRDDSKAMDLRSNGGAGLVMAMAVQGAAQGAAAGGASRQAIVAAVAAALRTAWALLAGVGSEEDAELAMREQAMELAMRQQVRGAQPGGAARARRIVGAHVDFGKDVEALRHALAQPQRAQRGGRCGPRVPAPPGPEEADVGDALSSPPPTPVAAALGATEAPSSSDGAALGHAPPSPLLGPSAAVGEEEADVESPFEGHADGVKLEGNTSLDIGQPDVDEREGTDEVIDAPEDQMSDEADERPLEGGSLGTSEVGAARSDGCQDVRGAEVQATEGPVEVVRRGGRRDAGLRCQTFAETEVVRGRRRAPPRAASVCVAARGKGAAAPRTWARASSADWHLVHLRGRPARGWRLDLAQAARLAEPMAPPPFASGPCWWKQDVDEVIAKVHGGPAAKGRLRSAGVDEKKVEGLFYERSDDCGALGIEGQAGNGGPEARVSLGRDGGGGGSQGHDGGDVESAAQPLAPSTRRQRRHRQRQEDEQAANDDDFVLPSIFARMELSMALRSGAAGAIDEAEARLRAAVDRLRQAEAEFDSKTALFEQRRETLQRALECQQQECQLRGAAGVPAAWMASRMMGWPLRLRLFAGA</sequence>
<feature type="compositionally biased region" description="Low complexity" evidence="2">
    <location>
        <begin position="171"/>
        <end position="188"/>
    </location>
</feature>
<evidence type="ECO:0000313" key="4">
    <source>
        <dbReference type="Proteomes" id="UP001189429"/>
    </source>
</evidence>
<dbReference type="Proteomes" id="UP001189429">
    <property type="component" value="Unassembled WGS sequence"/>
</dbReference>
<dbReference type="EMBL" id="CAUYUJ010011478">
    <property type="protein sequence ID" value="CAK0831860.1"/>
    <property type="molecule type" value="Genomic_DNA"/>
</dbReference>
<organism evidence="3 4">
    <name type="scientific">Prorocentrum cordatum</name>
    <dbReference type="NCBI Taxonomy" id="2364126"/>
    <lineage>
        <taxon>Eukaryota</taxon>
        <taxon>Sar</taxon>
        <taxon>Alveolata</taxon>
        <taxon>Dinophyceae</taxon>
        <taxon>Prorocentrales</taxon>
        <taxon>Prorocentraceae</taxon>
        <taxon>Prorocentrum</taxon>
    </lineage>
</organism>
<accession>A0ABN9SJG1</accession>
<name>A0ABN9SJG1_9DINO</name>